<evidence type="ECO:0000313" key="4">
    <source>
        <dbReference type="Proteomes" id="UP000288405"/>
    </source>
</evidence>
<reference evidence="3 4" key="1">
    <citation type="journal article" date="2011" name="Front. Microbiol.">
        <title>Genomic signatures of strain selection and enhancement in Bacillus atrophaeus var. globigii, a historical biowarfare simulant.</title>
        <authorList>
            <person name="Gibbons H.S."/>
            <person name="Broomall S.M."/>
            <person name="McNew L.A."/>
            <person name="Daligault H."/>
            <person name="Chapman C."/>
            <person name="Bruce D."/>
            <person name="Karavis M."/>
            <person name="Krepps M."/>
            <person name="McGregor P.A."/>
            <person name="Hong C."/>
            <person name="Park K.H."/>
            <person name="Akmal A."/>
            <person name="Feldman A."/>
            <person name="Lin J.S."/>
            <person name="Chang W.E."/>
            <person name="Higgs B.W."/>
            <person name="Demirev P."/>
            <person name="Lindquist J."/>
            <person name="Liem A."/>
            <person name="Fochler E."/>
            <person name="Read T.D."/>
            <person name="Tapia R."/>
            <person name="Johnson S."/>
            <person name="Bishop-Lilly K.A."/>
            <person name="Detter C."/>
            <person name="Han C."/>
            <person name="Sozhamannan S."/>
            <person name="Rosenzweig C.N."/>
            <person name="Skowronski E.W."/>
        </authorList>
    </citation>
    <scope>NUCLEOTIDE SEQUENCE [LARGE SCALE GENOMIC DNA]</scope>
    <source>
        <strain evidence="3 4">GYP-17</strain>
    </source>
</reference>
<dbReference type="Proteomes" id="UP000288405">
    <property type="component" value="Unassembled WGS sequence"/>
</dbReference>
<dbReference type="Gene3D" id="3.40.50.410">
    <property type="entry name" value="von Willebrand factor, type A domain"/>
    <property type="match status" value="1"/>
</dbReference>
<comment type="caution">
    <text evidence="3">The sequence shown here is derived from an EMBL/GenBank/DDBJ whole genome shotgun (WGS) entry which is preliminary data.</text>
</comment>
<dbReference type="SUPFAM" id="SSF53300">
    <property type="entry name" value="vWA-like"/>
    <property type="match status" value="1"/>
</dbReference>
<organism evidence="3 4">
    <name type="scientific">Aliidiomarina sanyensis</name>
    <dbReference type="NCBI Taxonomy" id="1249555"/>
    <lineage>
        <taxon>Bacteria</taxon>
        <taxon>Pseudomonadati</taxon>
        <taxon>Pseudomonadota</taxon>
        <taxon>Gammaproteobacteria</taxon>
        <taxon>Alteromonadales</taxon>
        <taxon>Idiomarinaceae</taxon>
        <taxon>Aliidiomarina</taxon>
    </lineage>
</organism>
<accession>A0A432WBR9</accession>
<dbReference type="RefSeq" id="WP_126777405.1">
    <property type="nucleotide sequence ID" value="NZ_PIPM01000011.1"/>
</dbReference>
<keyword evidence="2" id="KW-1133">Transmembrane helix</keyword>
<name>A0A432WBR9_9GAMM</name>
<dbReference type="InterPro" id="IPR036465">
    <property type="entry name" value="vWFA_dom_sf"/>
</dbReference>
<protein>
    <submittedName>
        <fullName evidence="3">VWA domain-containing protein</fullName>
    </submittedName>
</protein>
<dbReference type="OrthoDB" id="5489581at2"/>
<proteinExistence type="predicted"/>
<feature type="transmembrane region" description="Helical" evidence="2">
    <location>
        <begin position="12"/>
        <end position="37"/>
    </location>
</feature>
<evidence type="ECO:0000256" key="1">
    <source>
        <dbReference type="SAM" id="Coils"/>
    </source>
</evidence>
<feature type="coiled-coil region" evidence="1">
    <location>
        <begin position="58"/>
        <end position="127"/>
    </location>
</feature>
<dbReference type="EMBL" id="PIPM01000011">
    <property type="protein sequence ID" value="RUO29496.1"/>
    <property type="molecule type" value="Genomic_DNA"/>
</dbReference>
<keyword evidence="4" id="KW-1185">Reference proteome</keyword>
<keyword evidence="2" id="KW-0812">Transmembrane</keyword>
<dbReference type="AlphaFoldDB" id="A0A432WBR9"/>
<sequence length="321" mass="35442">MSKRQRIKRPPIEIFNLSFLDIIACAFGAIVLLVLLAKNNEVPAELSAEDVAIRIEQLMAAQNRVAALQSQLETQQDELISAQTQAASTLDAEQLLESSIPRAQQSLARLQGQAQSLREEIRREQARLNVASVPETPSLNVGGIPTDAEYVIFVIDTSGSMSVGRGWQQVTSVVGDIIRNHPELKGFQVMSADGDFMFSNTSGRWLTDSESMRRRTIQGLQNFRGGGSAPEVGMKRALQLYRNSPGKISMYVFGDDFRPGTMDAIVTEITDLNRGPDGQPRWRIHGVGFHRERWGDAPQFAAFMKAVVDRNRGAFVALPST</sequence>
<keyword evidence="2" id="KW-0472">Membrane</keyword>
<evidence type="ECO:0000256" key="2">
    <source>
        <dbReference type="SAM" id="Phobius"/>
    </source>
</evidence>
<keyword evidence="1" id="KW-0175">Coiled coil</keyword>
<gene>
    <name evidence="3" type="ORF">CWE11_09620</name>
</gene>
<evidence type="ECO:0000313" key="3">
    <source>
        <dbReference type="EMBL" id="RUO29496.1"/>
    </source>
</evidence>